<sequence length="223" mass="26031">MKERKRLRREAMRMMMMAAPEHCFWKGEPPQYRDDLIYIEATAAAWDYIDRKIHGNVRGGEVYDPDIDKAASPFTLWNIRCKWAYQDILKKRRQLIDDHPPTPDPETPYNIENEPQPSVDIPRLQRIRREIENDPTGELRSSFVRQTPPPPITVQDALLFIYDCVSRGEKYTLKLVAEHFKIPPGVVNSAWSRTISPLLKKMGDRLSQELDLYDGDIYPETSC</sequence>
<evidence type="ECO:0000256" key="1">
    <source>
        <dbReference type="SAM" id="MobiDB-lite"/>
    </source>
</evidence>
<feature type="region of interest" description="Disordered" evidence="1">
    <location>
        <begin position="95"/>
        <end position="117"/>
    </location>
</feature>
<dbReference type="EMBL" id="JBBWYZ010000015">
    <property type="protein sequence ID" value="MEK9513560.1"/>
    <property type="molecule type" value="Genomic_DNA"/>
</dbReference>
<evidence type="ECO:0000313" key="2">
    <source>
        <dbReference type="EMBL" id="MEK9513560.1"/>
    </source>
</evidence>
<keyword evidence="3" id="KW-1185">Reference proteome</keyword>
<dbReference type="Proteomes" id="UP001387447">
    <property type="component" value="Unassembled WGS sequence"/>
</dbReference>
<evidence type="ECO:0000313" key="3">
    <source>
        <dbReference type="Proteomes" id="UP001387447"/>
    </source>
</evidence>
<protein>
    <submittedName>
        <fullName evidence="2">Uncharacterized protein</fullName>
    </submittedName>
</protein>
<name>A0ABU9ENM8_LIMFS</name>
<organism evidence="2 3">
    <name type="scientific">Limnospira fusiformis PMC 851.14</name>
    <dbReference type="NCBI Taxonomy" id="2219512"/>
    <lineage>
        <taxon>Bacteria</taxon>
        <taxon>Bacillati</taxon>
        <taxon>Cyanobacteriota</taxon>
        <taxon>Cyanophyceae</taxon>
        <taxon>Oscillatoriophycideae</taxon>
        <taxon>Oscillatoriales</taxon>
        <taxon>Sirenicapillariaceae</taxon>
        <taxon>Limnospira</taxon>
    </lineage>
</organism>
<dbReference type="RefSeq" id="WP_368663151.1">
    <property type="nucleotide sequence ID" value="NZ_JBBWYZ010000015.1"/>
</dbReference>
<reference evidence="2 3" key="1">
    <citation type="journal article" date="2024" name="Front. Microbiol.">
        <title>Transcriptomic insights into the dominance of two phototrophs throughout the water column of a tropical hypersaline-alkaline crater lake (Dziani Dzaha, Mayotte).</title>
        <authorList>
            <person name="Duperron S."/>
            <person name="Halary S."/>
            <person name="Bouly J.-P."/>
            <person name="Roussel T."/>
            <person name="Hugoni M."/>
            <person name="Bruto M."/>
            <person name="Oger P."/>
            <person name="Duval C."/>
            <person name="Woo A."/>
            <person name="Jezequiel D."/>
            <person name="Ader M."/>
            <person name="Leboulanger C."/>
            <person name="Agogue H."/>
            <person name="Grossi V."/>
            <person name="Trousselier M."/>
            <person name="Bernard C."/>
        </authorList>
    </citation>
    <scope>NUCLEOTIDE SEQUENCE [LARGE SCALE GENOMIC DNA]</scope>
    <source>
        <strain evidence="2 3">PMC 851.14</strain>
    </source>
</reference>
<proteinExistence type="predicted"/>
<gene>
    <name evidence="2" type="ORF">AAEJ74_18240</name>
</gene>
<accession>A0ABU9ENM8</accession>
<comment type="caution">
    <text evidence="2">The sequence shown here is derived from an EMBL/GenBank/DDBJ whole genome shotgun (WGS) entry which is preliminary data.</text>
</comment>